<dbReference type="InterPro" id="IPR013786">
    <property type="entry name" value="AcylCoA_DH/ox_N"/>
</dbReference>
<comment type="similarity">
    <text evidence="2">Belongs to the acyl-CoA dehydrogenase family.</text>
</comment>
<feature type="region of interest" description="Disordered" evidence="6">
    <location>
        <begin position="1"/>
        <end position="20"/>
    </location>
</feature>
<feature type="compositionally biased region" description="Polar residues" evidence="6">
    <location>
        <begin position="1"/>
        <end position="11"/>
    </location>
</feature>
<keyword evidence="3" id="KW-0285">Flavoprotein</keyword>
<dbReference type="PANTHER" id="PTHR43884:SF20">
    <property type="entry name" value="ACYL-COA DEHYDROGENASE FADE28"/>
    <property type="match status" value="1"/>
</dbReference>
<dbReference type="Gene3D" id="1.20.140.10">
    <property type="entry name" value="Butyryl-CoA Dehydrogenase, subunit A, domain 3"/>
    <property type="match status" value="1"/>
</dbReference>
<evidence type="ECO:0000256" key="3">
    <source>
        <dbReference type="ARBA" id="ARBA00022630"/>
    </source>
</evidence>
<reference evidence="9 10" key="1">
    <citation type="journal article" date="2019" name="Int. J. Syst. Evol. Microbiol.">
        <title>The Global Catalogue of Microorganisms (GCM) 10K type strain sequencing project: providing services to taxonomists for standard genome sequencing and annotation.</title>
        <authorList>
            <consortium name="The Broad Institute Genomics Platform"/>
            <consortium name="The Broad Institute Genome Sequencing Center for Infectious Disease"/>
            <person name="Wu L."/>
            <person name="Ma J."/>
        </authorList>
    </citation>
    <scope>NUCLEOTIDE SEQUENCE [LARGE SCALE GENOMIC DNA]</scope>
    <source>
        <strain evidence="9 10">JCM 16009</strain>
    </source>
</reference>
<dbReference type="RefSeq" id="WP_344411528.1">
    <property type="nucleotide sequence ID" value="NZ_BAAAQK010000001.1"/>
</dbReference>
<evidence type="ECO:0000256" key="5">
    <source>
        <dbReference type="ARBA" id="ARBA00023002"/>
    </source>
</evidence>
<dbReference type="Pfam" id="PF02771">
    <property type="entry name" value="Acyl-CoA_dh_N"/>
    <property type="match status" value="1"/>
</dbReference>
<dbReference type="SUPFAM" id="SSF47203">
    <property type="entry name" value="Acyl-CoA dehydrogenase C-terminal domain-like"/>
    <property type="match status" value="1"/>
</dbReference>
<gene>
    <name evidence="9" type="ORF">GCM10009836_01540</name>
</gene>
<comment type="caution">
    <text evidence="9">The sequence shown here is derived from an EMBL/GenBank/DDBJ whole genome shotgun (WGS) entry which is preliminary data.</text>
</comment>
<evidence type="ECO:0000256" key="2">
    <source>
        <dbReference type="ARBA" id="ARBA00009347"/>
    </source>
</evidence>
<keyword evidence="4" id="KW-0274">FAD</keyword>
<dbReference type="Proteomes" id="UP001500449">
    <property type="component" value="Unassembled WGS sequence"/>
</dbReference>
<comment type="cofactor">
    <cofactor evidence="1">
        <name>FAD</name>
        <dbReference type="ChEBI" id="CHEBI:57692"/>
    </cofactor>
</comment>
<dbReference type="EMBL" id="BAAAQK010000001">
    <property type="protein sequence ID" value="GAA1827532.1"/>
    <property type="molecule type" value="Genomic_DNA"/>
</dbReference>
<feature type="domain" description="Acyl-CoA dehydrogenase/oxidase C-terminal" evidence="7">
    <location>
        <begin position="233"/>
        <end position="366"/>
    </location>
</feature>
<accession>A0ABN2MKQ1</accession>
<dbReference type="InterPro" id="IPR036250">
    <property type="entry name" value="AcylCo_DH-like_C"/>
</dbReference>
<proteinExistence type="inferred from homology"/>
<evidence type="ECO:0000313" key="10">
    <source>
        <dbReference type="Proteomes" id="UP001500449"/>
    </source>
</evidence>
<evidence type="ECO:0000256" key="1">
    <source>
        <dbReference type="ARBA" id="ARBA00001974"/>
    </source>
</evidence>
<dbReference type="InterPro" id="IPR037069">
    <property type="entry name" value="AcylCoA_DH/ox_N_sf"/>
</dbReference>
<evidence type="ECO:0000313" key="9">
    <source>
        <dbReference type="EMBL" id="GAA1827532.1"/>
    </source>
</evidence>
<feature type="domain" description="Acyl-CoA dehydrogenase/oxidase N-terminal" evidence="8">
    <location>
        <begin position="16"/>
        <end position="129"/>
    </location>
</feature>
<dbReference type="InterPro" id="IPR009100">
    <property type="entry name" value="AcylCoA_DH/oxidase_NM_dom_sf"/>
</dbReference>
<sequence>MSALAQETSSHAPDEQDRRELRDTVRRALLAVAPVETTLKLMEADRPWDEAGWRRLADEVGLPALTVPQEYDGQGFGRVEEGIVLEELGRVLYPGPLVPGAVLAGGALRLAAAAGSTTAARWLPAIAEGTLSAALVLPGSAEDVRLTGTGAGATVDGRAAYVIGGIDADLFVLVGHGPEGPVLTAVERGPAVSVEPVSVLDLTRPLAHVRFAAAPAVPLVEGPDTDLVHAVRNLARSALTSESAGAARAALEITVAYAQTRVQFGRLIGSFQAVRHRLADLLAEVEIASEAAEAAAAIPDSELATTDADITVATAVGMVIDTFTTVAEQTVQLHGGIGFTWEHPAHMYLKRAKATELLLGGAERSRAELFDALQEASA</sequence>
<protein>
    <submittedName>
        <fullName evidence="9">Acyl-CoA dehydrogenase family protein</fullName>
    </submittedName>
</protein>
<dbReference type="Gene3D" id="1.10.540.10">
    <property type="entry name" value="Acyl-CoA dehydrogenase/oxidase, N-terminal domain"/>
    <property type="match status" value="1"/>
</dbReference>
<dbReference type="SUPFAM" id="SSF56645">
    <property type="entry name" value="Acyl-CoA dehydrogenase NM domain-like"/>
    <property type="match status" value="1"/>
</dbReference>
<name>A0ABN2MKQ1_9PSEU</name>
<evidence type="ECO:0000256" key="6">
    <source>
        <dbReference type="SAM" id="MobiDB-lite"/>
    </source>
</evidence>
<evidence type="ECO:0000256" key="4">
    <source>
        <dbReference type="ARBA" id="ARBA00022827"/>
    </source>
</evidence>
<keyword evidence="5" id="KW-0560">Oxidoreductase</keyword>
<evidence type="ECO:0000259" key="8">
    <source>
        <dbReference type="Pfam" id="PF02771"/>
    </source>
</evidence>
<dbReference type="PANTHER" id="PTHR43884">
    <property type="entry name" value="ACYL-COA DEHYDROGENASE"/>
    <property type="match status" value="1"/>
</dbReference>
<organism evidence="9 10">
    <name type="scientific">Pseudonocardia ailaonensis</name>
    <dbReference type="NCBI Taxonomy" id="367279"/>
    <lineage>
        <taxon>Bacteria</taxon>
        <taxon>Bacillati</taxon>
        <taxon>Actinomycetota</taxon>
        <taxon>Actinomycetes</taxon>
        <taxon>Pseudonocardiales</taxon>
        <taxon>Pseudonocardiaceae</taxon>
        <taxon>Pseudonocardia</taxon>
    </lineage>
</organism>
<dbReference type="InterPro" id="IPR009075">
    <property type="entry name" value="AcylCo_DH/oxidase_C"/>
</dbReference>
<dbReference type="Pfam" id="PF00441">
    <property type="entry name" value="Acyl-CoA_dh_1"/>
    <property type="match status" value="1"/>
</dbReference>
<evidence type="ECO:0000259" key="7">
    <source>
        <dbReference type="Pfam" id="PF00441"/>
    </source>
</evidence>
<keyword evidence="10" id="KW-1185">Reference proteome</keyword>